<evidence type="ECO:0000256" key="3">
    <source>
        <dbReference type="ARBA" id="ARBA00022827"/>
    </source>
</evidence>
<feature type="active site" description="Proton donor/acceptor" evidence="5">
    <location>
        <position position="392"/>
    </location>
</feature>
<dbReference type="PANTHER" id="PTHR46568">
    <property type="entry name" value="ALKYLDIHYDROXYACETONEPHOSPHATE SYNTHASE, PEROXISOMAL"/>
    <property type="match status" value="1"/>
</dbReference>
<evidence type="ECO:0000256" key="7">
    <source>
        <dbReference type="PIRSR" id="PIRSR625650-4"/>
    </source>
</evidence>
<gene>
    <name evidence="9" type="ORF">ELLFYP34_00242</name>
</gene>
<dbReference type="Gene3D" id="3.30.465.10">
    <property type="match status" value="1"/>
</dbReference>
<dbReference type="InterPro" id="IPR006094">
    <property type="entry name" value="Oxid_FAD_bind_N"/>
</dbReference>
<dbReference type="PROSITE" id="PS51387">
    <property type="entry name" value="FAD_PCMH"/>
    <property type="match status" value="1"/>
</dbReference>
<keyword evidence="3 6" id="KW-0274">FAD</keyword>
<dbReference type="EMBL" id="CACRTR010000012">
    <property type="protein sequence ID" value="VYU46417.1"/>
    <property type="molecule type" value="Genomic_DNA"/>
</dbReference>
<dbReference type="GO" id="GO:0071949">
    <property type="term" value="F:FAD binding"/>
    <property type="evidence" value="ECO:0007669"/>
    <property type="project" value="InterPro"/>
</dbReference>
<dbReference type="EC" id="1.-.-.-" evidence="9"/>
<sequence>MNKETLVQELGKIVGADRVSDSEQAVLDAAKDYIGYRRYERDDKKYWVPRAACVVRPQSTEQVAEVLKYLNDKKIDVVPRTGGSSVTRGIEPRQDGVILDGSDMNEIIEVNEEDMYVTAKCGTPLEYLEGYLNKMGYTTGHFPQSLPLAQVGGLLATRSIGQFSTLYGGIEDLVVGLEAVLADGSVIRIKNVPRRSVGPDLRHLFIGSEGLLGFITEASVKIFKYMPENRWMKAYGIKGMKNGLALIRDIMVAGYKPAVVRLHDPLEVADQMGGVAPEGHCMLLLLAEGPAGITRATGEGIEELASKYDPVDMGAKPVENWLVHRNDVCDDMDKPKFYDMGVVADTCEISGNWSEIGNIYDAVLERLPREMENVVFLGGHSSHSYMQGTNIYFQFAFTVTEGAQSVEGDYMKLIGIILDETLKRGGSIAHHHGSGKYRTQFMPREHGSSYPLMYRLKEAMDPNHILNKGVLLVEEN</sequence>
<protein>
    <submittedName>
        <fullName evidence="9">Putative FAD-linked oxidoreductase</fullName>
        <ecNumber evidence="9">1.-.-.-</ecNumber>
    </submittedName>
</protein>
<dbReference type="SUPFAM" id="SSF55103">
    <property type="entry name" value="FAD-linked oxidases, C-terminal domain"/>
    <property type="match status" value="1"/>
</dbReference>
<evidence type="ECO:0000256" key="1">
    <source>
        <dbReference type="ARBA" id="ARBA00008000"/>
    </source>
</evidence>
<dbReference type="GO" id="GO:0008610">
    <property type="term" value="P:lipid biosynthetic process"/>
    <property type="evidence" value="ECO:0007669"/>
    <property type="project" value="InterPro"/>
</dbReference>
<evidence type="ECO:0000256" key="6">
    <source>
        <dbReference type="PIRSR" id="PIRSR625650-3"/>
    </source>
</evidence>
<reference evidence="9" key="1">
    <citation type="submission" date="2019-11" db="EMBL/GenBank/DDBJ databases">
        <authorList>
            <person name="Feng L."/>
        </authorList>
    </citation>
    <scope>NUCLEOTIDE SEQUENCE</scope>
    <source>
        <strain evidence="9">ElimosumLFYP34</strain>
    </source>
</reference>
<dbReference type="Gene3D" id="3.40.462.40">
    <property type="entry name" value="FAD-linked oxidase, cap domain/gating helix"/>
    <property type="match status" value="1"/>
</dbReference>
<dbReference type="Pfam" id="PF02913">
    <property type="entry name" value="FAD-oxidase_C"/>
    <property type="match status" value="1"/>
</dbReference>
<dbReference type="InterPro" id="IPR016166">
    <property type="entry name" value="FAD-bd_PCMH"/>
</dbReference>
<evidence type="ECO:0000256" key="5">
    <source>
        <dbReference type="PIRSR" id="PIRSR625650-1"/>
    </source>
</evidence>
<evidence type="ECO:0000256" key="2">
    <source>
        <dbReference type="ARBA" id="ARBA00022630"/>
    </source>
</evidence>
<dbReference type="InterPro" id="IPR004113">
    <property type="entry name" value="FAD-bd_oxidored_4_C"/>
</dbReference>
<feature type="site" description="Important for enzyme activity" evidence="7">
    <location>
        <position position="261"/>
    </location>
</feature>
<comment type="similarity">
    <text evidence="1">Belongs to the FAD-binding oxidoreductase/transferase type 4 family.</text>
</comment>
<feature type="domain" description="FAD-binding PCMH-type" evidence="8">
    <location>
        <begin position="47"/>
        <end position="225"/>
    </location>
</feature>
<evidence type="ECO:0000259" key="8">
    <source>
        <dbReference type="PROSITE" id="PS51387"/>
    </source>
</evidence>
<dbReference type="InterPro" id="IPR025650">
    <property type="entry name" value="Alkyl-DHAP_Synthase"/>
</dbReference>
<dbReference type="InterPro" id="IPR036318">
    <property type="entry name" value="FAD-bd_PCMH-like_sf"/>
</dbReference>
<evidence type="ECO:0000313" key="9">
    <source>
        <dbReference type="EMBL" id="VYU46417.1"/>
    </source>
</evidence>
<feature type="binding site" evidence="6">
    <location>
        <begin position="79"/>
        <end position="85"/>
    </location>
    <ligand>
        <name>FAD</name>
        <dbReference type="ChEBI" id="CHEBI:57692"/>
    </ligand>
</feature>
<feature type="binding site" evidence="6">
    <location>
        <begin position="209"/>
        <end position="215"/>
    </location>
    <ligand>
        <name>FAD</name>
        <dbReference type="ChEBI" id="CHEBI:57692"/>
    </ligand>
</feature>
<name>A0A6N3F2R9_EUBLI</name>
<keyword evidence="2" id="KW-0285">Flavoprotein</keyword>
<dbReference type="SUPFAM" id="SSF56176">
    <property type="entry name" value="FAD-binding/transporter-associated domain-like"/>
    <property type="match status" value="1"/>
</dbReference>
<dbReference type="InterPro" id="IPR016164">
    <property type="entry name" value="FAD-linked_Oxase-like_C"/>
</dbReference>
<dbReference type="Pfam" id="PF01565">
    <property type="entry name" value="FAD_binding_4"/>
    <property type="match status" value="1"/>
</dbReference>
<dbReference type="GO" id="GO:0008609">
    <property type="term" value="F:alkylglycerone-phosphate synthase activity"/>
    <property type="evidence" value="ECO:0007669"/>
    <property type="project" value="InterPro"/>
</dbReference>
<dbReference type="AlphaFoldDB" id="A0A6N3F2R9"/>
<comment type="cofactor">
    <cofactor evidence="6">
        <name>FAD</name>
        <dbReference type="ChEBI" id="CHEBI:57692"/>
    </cofactor>
</comment>
<dbReference type="InterPro" id="IPR016169">
    <property type="entry name" value="FAD-bd_PCMH_sub2"/>
</dbReference>
<keyword evidence="4 9" id="KW-0560">Oxidoreductase</keyword>
<dbReference type="GO" id="GO:0016491">
    <property type="term" value="F:oxidoreductase activity"/>
    <property type="evidence" value="ECO:0007669"/>
    <property type="project" value="UniProtKB-KW"/>
</dbReference>
<organism evidence="9">
    <name type="scientific">Eubacterium limosum</name>
    <dbReference type="NCBI Taxonomy" id="1736"/>
    <lineage>
        <taxon>Bacteria</taxon>
        <taxon>Bacillati</taxon>
        <taxon>Bacillota</taxon>
        <taxon>Clostridia</taxon>
        <taxon>Eubacteriales</taxon>
        <taxon>Eubacteriaceae</taxon>
        <taxon>Eubacterium</taxon>
    </lineage>
</organism>
<accession>A0A6N3F2R9</accession>
<proteinExistence type="inferred from homology"/>
<evidence type="ECO:0000256" key="4">
    <source>
        <dbReference type="ARBA" id="ARBA00023002"/>
    </source>
</evidence>
<dbReference type="PANTHER" id="PTHR46568:SF1">
    <property type="entry name" value="ALKYLDIHYDROXYACETONEPHOSPHATE SYNTHASE, PEROXISOMAL"/>
    <property type="match status" value="1"/>
</dbReference>